<sequence>MNNTIPSHCPCGTSMPYEMCCGMYHHNPGTAPTAETLMRSRYSAFALKQFDYIIATQQLGETPETAAAIEDSNGATQWIKLEILDSVNGSEKDKTGQVTFCAQFKEGSNTGKLTETSNFERIDGKWYYTGGRHQIQGNTPHILPEEHKIGRNDPCHCGSGKKFKKCCA</sequence>
<keyword evidence="3" id="KW-1185">Reference proteome</keyword>
<dbReference type="InterPro" id="IPR032710">
    <property type="entry name" value="NTF2-like_dom_sf"/>
</dbReference>
<dbReference type="InterPro" id="IPR004027">
    <property type="entry name" value="SEC_C_motif"/>
</dbReference>
<evidence type="ECO:0000313" key="3">
    <source>
        <dbReference type="Proteomes" id="UP000315901"/>
    </source>
</evidence>
<name>A0A501WUC4_9GAMM</name>
<evidence type="ECO:0000259" key="1">
    <source>
        <dbReference type="Pfam" id="PF17775"/>
    </source>
</evidence>
<dbReference type="InterPro" id="IPR048469">
    <property type="entry name" value="YchJ-like_M"/>
</dbReference>
<dbReference type="OrthoDB" id="21421at2"/>
<dbReference type="RefSeq" id="WP_140588223.1">
    <property type="nucleotide sequence ID" value="NZ_VFRR01000012.1"/>
</dbReference>
<evidence type="ECO:0000313" key="2">
    <source>
        <dbReference type="EMBL" id="TPE52322.1"/>
    </source>
</evidence>
<dbReference type="Pfam" id="PF02810">
    <property type="entry name" value="SEC-C"/>
    <property type="match status" value="1"/>
</dbReference>
<dbReference type="PANTHER" id="PTHR33747:SF1">
    <property type="entry name" value="ADENYLATE CYCLASE-ASSOCIATED CAP C-TERMINAL DOMAIN-CONTAINING PROTEIN"/>
    <property type="match status" value="1"/>
</dbReference>
<dbReference type="AlphaFoldDB" id="A0A501WUC4"/>
<gene>
    <name evidence="2" type="ORF">FJM67_07740</name>
</gene>
<accession>A0A501WUC4</accession>
<dbReference type="Proteomes" id="UP000315901">
    <property type="component" value="Unassembled WGS sequence"/>
</dbReference>
<dbReference type="PANTHER" id="PTHR33747">
    <property type="entry name" value="UPF0225 PROTEIN SCO1677"/>
    <property type="match status" value="1"/>
</dbReference>
<dbReference type="Pfam" id="PF17775">
    <property type="entry name" value="YchJ_M-like"/>
    <property type="match status" value="1"/>
</dbReference>
<dbReference type="SUPFAM" id="SSF103642">
    <property type="entry name" value="Sec-C motif"/>
    <property type="match status" value="1"/>
</dbReference>
<dbReference type="EMBL" id="VFRR01000012">
    <property type="protein sequence ID" value="TPE52322.1"/>
    <property type="molecule type" value="Genomic_DNA"/>
</dbReference>
<protein>
    <submittedName>
        <fullName evidence="2">Zinc chelation protein SecC</fullName>
    </submittedName>
</protein>
<proteinExistence type="predicted"/>
<feature type="domain" description="YchJ-like middle NTF2-like" evidence="1">
    <location>
        <begin position="33"/>
        <end position="131"/>
    </location>
</feature>
<comment type="caution">
    <text evidence="2">The sequence shown here is derived from an EMBL/GenBank/DDBJ whole genome shotgun (WGS) entry which is preliminary data.</text>
</comment>
<dbReference type="Gene3D" id="3.10.450.50">
    <property type="match status" value="1"/>
</dbReference>
<dbReference type="SUPFAM" id="SSF54427">
    <property type="entry name" value="NTF2-like"/>
    <property type="match status" value="1"/>
</dbReference>
<reference evidence="2 3" key="1">
    <citation type="submission" date="2019-06" db="EMBL/GenBank/DDBJ databases">
        <title>A novel bacterium of genus Marinomonas, isolated from coastal sand.</title>
        <authorList>
            <person name="Huang H."/>
            <person name="Mo K."/>
            <person name="Hu Y."/>
        </authorList>
    </citation>
    <scope>NUCLEOTIDE SEQUENCE [LARGE SCALE GENOMIC DNA]</scope>
    <source>
        <strain evidence="2 3">HB171799</strain>
    </source>
</reference>
<organism evidence="2 3">
    <name type="scientific">Maribrevibacterium harenarium</name>
    <dbReference type="NCBI Taxonomy" id="2589817"/>
    <lineage>
        <taxon>Bacteria</taxon>
        <taxon>Pseudomonadati</taxon>
        <taxon>Pseudomonadota</taxon>
        <taxon>Gammaproteobacteria</taxon>
        <taxon>Oceanospirillales</taxon>
        <taxon>Oceanospirillaceae</taxon>
        <taxon>Maribrevibacterium</taxon>
    </lineage>
</organism>